<dbReference type="Proteomes" id="UP000014585">
    <property type="component" value="Unassembled WGS sequence"/>
</dbReference>
<accession>S3IQA4</accession>
<evidence type="ECO:0008006" key="3">
    <source>
        <dbReference type="Google" id="ProtNLM"/>
    </source>
</evidence>
<sequence>MEIYKDINNDSGVRGYELGNTFIKVWFEGTARDYTYSYASAGADNVEKMKKLAVSGDGLNAFINHFVKFKYER</sequence>
<reference evidence="1 2" key="1">
    <citation type="submission" date="2013-04" db="EMBL/GenBank/DDBJ databases">
        <authorList>
            <person name="Weinstock G."/>
            <person name="Sodergren E."/>
            <person name="Lobos E.A."/>
            <person name="Fulton L."/>
            <person name="Fulton R."/>
            <person name="Courtney L."/>
            <person name="Fronick C."/>
            <person name="O'Laughlin M."/>
            <person name="Godfrey J."/>
            <person name="Wilson R.M."/>
            <person name="Miner T."/>
            <person name="Farmer C."/>
            <person name="Delehaunty K."/>
            <person name="Cordes M."/>
            <person name="Minx P."/>
            <person name="Tomlinson C."/>
            <person name="Chen J."/>
            <person name="Wollam A."/>
            <person name="Pepin K.H."/>
            <person name="Palsikar V.B."/>
            <person name="Zhang X."/>
            <person name="Suruliraj S."/>
            <person name="Perna N.T."/>
            <person name="Plunkett G."/>
            <person name="Warren W."/>
            <person name="Mitreva M."/>
            <person name="Mardis E.R."/>
            <person name="Wilson R.K."/>
        </authorList>
    </citation>
    <scope>NUCLEOTIDE SEQUENCE [LARGE SCALE GENOMIC DNA]</scope>
    <source>
        <strain evidence="1 2">DSM 4568</strain>
    </source>
</reference>
<dbReference type="OrthoDB" id="7775479at2"/>
<evidence type="ECO:0000313" key="2">
    <source>
        <dbReference type="Proteomes" id="UP000014585"/>
    </source>
</evidence>
<comment type="caution">
    <text evidence="1">The sequence shown here is derived from an EMBL/GenBank/DDBJ whole genome shotgun (WGS) entry which is preliminary data.</text>
</comment>
<dbReference type="PATRIC" id="fig|566551.4.peg.3153"/>
<organism evidence="1 2">
    <name type="scientific">Cedecea davisae DSM 4568</name>
    <dbReference type="NCBI Taxonomy" id="566551"/>
    <lineage>
        <taxon>Bacteria</taxon>
        <taxon>Pseudomonadati</taxon>
        <taxon>Pseudomonadota</taxon>
        <taxon>Gammaproteobacteria</taxon>
        <taxon>Enterobacterales</taxon>
        <taxon>Enterobacteriaceae</taxon>
        <taxon>Cedecea</taxon>
    </lineage>
</organism>
<dbReference type="RefSeq" id="WP_016537726.1">
    <property type="nucleotide sequence ID" value="NZ_KE161030.1"/>
</dbReference>
<name>S3IQA4_9ENTR</name>
<dbReference type="AlphaFoldDB" id="S3IQA4"/>
<evidence type="ECO:0000313" key="1">
    <source>
        <dbReference type="EMBL" id="EPF15225.1"/>
    </source>
</evidence>
<protein>
    <recommendedName>
        <fullName evidence="3">KTSC domain-containing protein</fullName>
    </recommendedName>
</protein>
<dbReference type="EMBL" id="ATDT01000031">
    <property type="protein sequence ID" value="EPF15225.1"/>
    <property type="molecule type" value="Genomic_DNA"/>
</dbReference>
<gene>
    <name evidence="1" type="ORF">HMPREF0201_03461</name>
</gene>
<proteinExistence type="predicted"/>
<dbReference type="HOGENOM" id="CLU_185804_0_0_6"/>